<organism evidence="1 2">
    <name type="scientific">Paenibacillus taihuensis</name>
    <dbReference type="NCBI Taxonomy" id="1156355"/>
    <lineage>
        <taxon>Bacteria</taxon>
        <taxon>Bacillati</taxon>
        <taxon>Bacillota</taxon>
        <taxon>Bacilli</taxon>
        <taxon>Bacillales</taxon>
        <taxon>Paenibacillaceae</taxon>
        <taxon>Paenibacillus</taxon>
    </lineage>
</organism>
<name>A0A3D9RXK8_9BACL</name>
<protein>
    <submittedName>
        <fullName evidence="1">Uncharacterized protein</fullName>
    </submittedName>
</protein>
<dbReference type="RefSeq" id="WP_116189597.1">
    <property type="nucleotide sequence ID" value="NZ_QTTN01000014.1"/>
</dbReference>
<dbReference type="Proteomes" id="UP000256304">
    <property type="component" value="Unassembled WGS sequence"/>
</dbReference>
<dbReference type="EMBL" id="QTTN01000014">
    <property type="protein sequence ID" value="REE84557.1"/>
    <property type="molecule type" value="Genomic_DNA"/>
</dbReference>
<gene>
    <name evidence="1" type="ORF">A8990_11492</name>
</gene>
<reference evidence="1 2" key="1">
    <citation type="submission" date="2018-08" db="EMBL/GenBank/DDBJ databases">
        <title>Genomic Encyclopedia of Type Strains, Phase III (KMG-III): the genomes of soil and plant-associated and newly described type strains.</title>
        <authorList>
            <person name="Whitman W."/>
        </authorList>
    </citation>
    <scope>NUCLEOTIDE SEQUENCE [LARGE SCALE GENOMIC DNA]</scope>
    <source>
        <strain evidence="1 2">CGMCC 1.10966</strain>
    </source>
</reference>
<keyword evidence="2" id="KW-1185">Reference proteome</keyword>
<accession>A0A3D9RXK8</accession>
<proteinExistence type="predicted"/>
<evidence type="ECO:0000313" key="1">
    <source>
        <dbReference type="EMBL" id="REE84557.1"/>
    </source>
</evidence>
<evidence type="ECO:0000313" key="2">
    <source>
        <dbReference type="Proteomes" id="UP000256304"/>
    </source>
</evidence>
<comment type="caution">
    <text evidence="1">The sequence shown here is derived from an EMBL/GenBank/DDBJ whole genome shotgun (WGS) entry which is preliminary data.</text>
</comment>
<dbReference type="AlphaFoldDB" id="A0A3D9RXK8"/>
<sequence>MVEDQSQMLSREQIYNEVWELSLAGVARKYGTSYGLIYKLCKEVNVPIPPSGYWTKLNFGKSVSKPPLPNSTINEVAIPRSKTPRIRVQIIDNGMATISKVKLEDAQQDGNAVSNAGAGPEYVKDDDSLEAGWDTGAFSRLYSESACNSLIDRLTFLNEVERSKVLSIASRIQIPHERVKAHPTVAAYKNVVSDWNKNDKKEIGAQRSRQNYSSYRSSPPFLAGVISKEALPRVYRILGALIHAIERLGGSVTDSLTFIVRNESVSLEIYEMQDKIDHVITKSEENQLRKYEEDKKRYSWASKPNLRKYDYVINGQLCITINQNQSKRFRDNKSSIVEDQLVILLIEMYEASEIIRKDREVREEEHRKREEAERLREERRKRYIIEVERTAALTNLAQDYAMACKIRAYVSALESSHKGDDLEWIDWAKKKADWYDPTIAREDEFLGKREHEKGKSLKSDHAWW</sequence>
<dbReference type="OrthoDB" id="9777694at2"/>